<dbReference type="AlphaFoldDB" id="E1R7X9"/>
<evidence type="ECO:0000256" key="4">
    <source>
        <dbReference type="PROSITE-ProRule" id="PRU00520"/>
    </source>
</evidence>
<evidence type="ECO:0000259" key="7">
    <source>
        <dbReference type="PROSITE" id="PS51160"/>
    </source>
</evidence>
<proteinExistence type="inferred from homology"/>
<dbReference type="PANTHER" id="PTHR47268:SF4">
    <property type="entry name" value="ACYLPHOSPHATASE"/>
    <property type="match status" value="1"/>
</dbReference>
<evidence type="ECO:0000313" key="9">
    <source>
        <dbReference type="Proteomes" id="UP000002318"/>
    </source>
</evidence>
<protein>
    <recommendedName>
        <fullName evidence="2 4">Acylphosphatase</fullName>
        <ecNumber evidence="2 4">3.6.1.7</ecNumber>
    </recommendedName>
</protein>
<reference evidence="8 9" key="1">
    <citation type="journal article" date="2010" name="Stand. Genomic Sci.">
        <title>Complete genome sequence of Spirochaeta smaragdinae type strain (SEBR 4228).</title>
        <authorList>
            <person name="Mavromatis K."/>
            <person name="Yasawong M."/>
            <person name="Chertkov O."/>
            <person name="Lapidus A."/>
            <person name="Lucas S."/>
            <person name="Nolan M."/>
            <person name="Del Rio T.G."/>
            <person name="Tice H."/>
            <person name="Cheng J.F."/>
            <person name="Pitluck S."/>
            <person name="Liolios K."/>
            <person name="Ivanova N."/>
            <person name="Tapia R."/>
            <person name="Han C."/>
            <person name="Bruce D."/>
            <person name="Goodwin L."/>
            <person name="Pati A."/>
            <person name="Chen A."/>
            <person name="Palaniappan K."/>
            <person name="Land M."/>
            <person name="Hauser L."/>
            <person name="Chang Y.J."/>
            <person name="Jeffries C.D."/>
            <person name="Detter J.C."/>
            <person name="Rohde M."/>
            <person name="Brambilla E."/>
            <person name="Spring S."/>
            <person name="Goker M."/>
            <person name="Sikorski J."/>
            <person name="Woyke T."/>
            <person name="Bristow J."/>
            <person name="Eisen J.A."/>
            <person name="Markowitz V."/>
            <person name="Hugenholtz P."/>
            <person name="Klenk H.P."/>
            <person name="Kyrpides N.C."/>
        </authorList>
    </citation>
    <scope>NUCLEOTIDE SEQUENCE [LARGE SCALE GENOMIC DNA]</scope>
    <source>
        <strain evidence="9">DSM 11293 / JCM 15392 / SEBR 4228</strain>
    </source>
</reference>
<dbReference type="GO" id="GO:0003998">
    <property type="term" value="F:acylphosphatase activity"/>
    <property type="evidence" value="ECO:0007669"/>
    <property type="project" value="UniProtKB-EC"/>
</dbReference>
<dbReference type="InterPro" id="IPR036046">
    <property type="entry name" value="Acylphosphatase-like_dom_sf"/>
</dbReference>
<dbReference type="EC" id="3.6.1.7" evidence="2 4"/>
<dbReference type="InterPro" id="IPR001792">
    <property type="entry name" value="Acylphosphatase-like_dom"/>
</dbReference>
<dbReference type="SUPFAM" id="SSF54975">
    <property type="entry name" value="Acylphosphatase/BLUF domain-like"/>
    <property type="match status" value="1"/>
</dbReference>
<feature type="active site" evidence="4">
    <location>
        <position position="20"/>
    </location>
</feature>
<dbReference type="eggNOG" id="COG1254">
    <property type="taxonomic scope" value="Bacteria"/>
</dbReference>
<feature type="active site" evidence="4">
    <location>
        <position position="38"/>
    </location>
</feature>
<dbReference type="EMBL" id="CP002116">
    <property type="protein sequence ID" value="ADK82834.1"/>
    <property type="molecule type" value="Genomic_DNA"/>
</dbReference>
<dbReference type="OrthoDB" id="9808093at2"/>
<dbReference type="InterPro" id="IPR020456">
    <property type="entry name" value="Acylphosphatase"/>
</dbReference>
<comment type="catalytic activity">
    <reaction evidence="3 4 5">
        <text>an acyl phosphate + H2O = a carboxylate + phosphate + H(+)</text>
        <dbReference type="Rhea" id="RHEA:14965"/>
        <dbReference type="ChEBI" id="CHEBI:15377"/>
        <dbReference type="ChEBI" id="CHEBI:15378"/>
        <dbReference type="ChEBI" id="CHEBI:29067"/>
        <dbReference type="ChEBI" id="CHEBI:43474"/>
        <dbReference type="ChEBI" id="CHEBI:59918"/>
        <dbReference type="EC" id="3.6.1.7"/>
    </reaction>
</comment>
<comment type="similarity">
    <text evidence="1 6">Belongs to the acylphosphatase family.</text>
</comment>
<name>E1R7X9_SEDSS</name>
<dbReference type="PANTHER" id="PTHR47268">
    <property type="entry name" value="ACYLPHOSPHATASE"/>
    <property type="match status" value="1"/>
</dbReference>
<sequence>MNLAAYRITVSGRVQGVGFRYSAKLAADRARINGWVRNEYDGSVLLYAEGSLKACQTFIAWCRKGPSMARIDTVRVKEVSPEGIRGFSVRY</sequence>
<keyword evidence="9" id="KW-1185">Reference proteome</keyword>
<dbReference type="PROSITE" id="PS00150">
    <property type="entry name" value="ACYLPHOSPHATASE_1"/>
    <property type="match status" value="1"/>
</dbReference>
<evidence type="ECO:0000256" key="3">
    <source>
        <dbReference type="ARBA" id="ARBA00047645"/>
    </source>
</evidence>
<dbReference type="InterPro" id="IPR017968">
    <property type="entry name" value="Acylphosphatase_CS"/>
</dbReference>
<gene>
    <name evidence="8" type="ordered locus">Spirs_3748</name>
</gene>
<dbReference type="STRING" id="573413.Spirs_3748"/>
<evidence type="ECO:0000256" key="6">
    <source>
        <dbReference type="RuleBase" id="RU004168"/>
    </source>
</evidence>
<dbReference type="Gene3D" id="3.30.70.100">
    <property type="match status" value="1"/>
</dbReference>
<dbReference type="PROSITE" id="PS51160">
    <property type="entry name" value="ACYLPHOSPHATASE_3"/>
    <property type="match status" value="1"/>
</dbReference>
<keyword evidence="4 5" id="KW-0378">Hydrolase</keyword>
<evidence type="ECO:0000256" key="1">
    <source>
        <dbReference type="ARBA" id="ARBA00005614"/>
    </source>
</evidence>
<dbReference type="Proteomes" id="UP000002318">
    <property type="component" value="Chromosome"/>
</dbReference>
<organism evidence="8 9">
    <name type="scientific">Sediminispirochaeta smaragdinae (strain DSM 11293 / JCM 15392 / SEBR 4228)</name>
    <name type="common">Spirochaeta smaragdinae</name>
    <dbReference type="NCBI Taxonomy" id="573413"/>
    <lineage>
        <taxon>Bacteria</taxon>
        <taxon>Pseudomonadati</taxon>
        <taxon>Spirochaetota</taxon>
        <taxon>Spirochaetia</taxon>
        <taxon>Spirochaetales</taxon>
        <taxon>Spirochaetaceae</taxon>
        <taxon>Sediminispirochaeta</taxon>
    </lineage>
</organism>
<dbReference type="KEGG" id="ssm:Spirs_3748"/>
<evidence type="ECO:0000256" key="5">
    <source>
        <dbReference type="RuleBase" id="RU000553"/>
    </source>
</evidence>
<evidence type="ECO:0000256" key="2">
    <source>
        <dbReference type="ARBA" id="ARBA00012150"/>
    </source>
</evidence>
<dbReference type="HOGENOM" id="CLU_141932_3_2_12"/>
<evidence type="ECO:0000313" key="8">
    <source>
        <dbReference type="EMBL" id="ADK82834.1"/>
    </source>
</evidence>
<dbReference type="Pfam" id="PF00708">
    <property type="entry name" value="Acylphosphatase"/>
    <property type="match status" value="1"/>
</dbReference>
<accession>E1R7X9</accession>
<dbReference type="PROSITE" id="PS00151">
    <property type="entry name" value="ACYLPHOSPHATASE_2"/>
    <property type="match status" value="1"/>
</dbReference>
<feature type="domain" description="Acylphosphatase-like" evidence="7">
    <location>
        <begin position="5"/>
        <end position="91"/>
    </location>
</feature>